<dbReference type="EC" id="2.7.13.3" evidence="2"/>
<dbReference type="PANTHER" id="PTHR43047">
    <property type="entry name" value="TWO-COMPONENT HISTIDINE PROTEIN KINASE"/>
    <property type="match status" value="1"/>
</dbReference>
<dbReference type="SUPFAM" id="SSF52172">
    <property type="entry name" value="CheY-like"/>
    <property type="match status" value="1"/>
</dbReference>
<protein>
    <recommendedName>
        <fullName evidence="2">histidine kinase</fullName>
        <ecNumber evidence="2">2.7.13.3</ecNumber>
    </recommendedName>
</protein>
<evidence type="ECO:0000256" key="6">
    <source>
        <dbReference type="SAM" id="MobiDB-lite"/>
    </source>
</evidence>
<evidence type="ECO:0000259" key="8">
    <source>
        <dbReference type="PROSITE" id="PS50110"/>
    </source>
</evidence>
<dbReference type="STRING" id="1448308.A0A2T2P708"/>
<dbReference type="SMART" id="SM00388">
    <property type="entry name" value="HisKA"/>
    <property type="match status" value="1"/>
</dbReference>
<dbReference type="PROSITE" id="PS50110">
    <property type="entry name" value="RESPONSE_REGULATORY"/>
    <property type="match status" value="1"/>
</dbReference>
<dbReference type="PANTHER" id="PTHR43047:SF72">
    <property type="entry name" value="OSMOSENSING HISTIDINE PROTEIN KINASE SLN1"/>
    <property type="match status" value="1"/>
</dbReference>
<keyword evidence="4" id="KW-0418">Kinase</keyword>
<dbReference type="Gene3D" id="3.30.565.10">
    <property type="entry name" value="Histidine kinase-like ATPase, C-terminal domain"/>
    <property type="match status" value="1"/>
</dbReference>
<keyword evidence="10" id="KW-1185">Reference proteome</keyword>
<gene>
    <name evidence="9" type="ORF">BS50DRAFT_582905</name>
</gene>
<dbReference type="PROSITE" id="PS50109">
    <property type="entry name" value="HIS_KIN"/>
    <property type="match status" value="1"/>
</dbReference>
<dbReference type="Proteomes" id="UP000240883">
    <property type="component" value="Unassembled WGS sequence"/>
</dbReference>
<dbReference type="SUPFAM" id="SSF55781">
    <property type="entry name" value="GAF domain-like"/>
    <property type="match status" value="1"/>
</dbReference>
<dbReference type="SUPFAM" id="SSF47384">
    <property type="entry name" value="Homodimeric domain of signal transducing histidine kinase"/>
    <property type="match status" value="1"/>
</dbReference>
<name>A0A2T2P708_CORCC</name>
<evidence type="ECO:0000313" key="9">
    <source>
        <dbReference type="EMBL" id="PSN73363.1"/>
    </source>
</evidence>
<sequence>MPDVRGQRVSFFPKADACVLHTKRSPPSPNSRPTEVSPILDVENAGKALDAWSEELTRSVYPDKTDIWAPAPIPDEPATCSPSRYLFPVLTRNERLRLTMLFYYTHGALEDEELMSRLQEKVYLAKDTVGWEFVIAGLLNHNTYTRMVTVGLPLAVLPRRESTCAHTVNQPPGTIFAMQNMLEDWRFRESPHVQYGGLRAYAGAPLRFETEFGDHVAFGSLCVASNAEQEQLSEEQQTSLAQLADWIVADIIQSARIRRQRDRRRLLELLGKAQESCDQDQNAEEFILEMLQDVYPSTTVNIQRSTERQISFGDQTQFPTSDLEHGLWEDGDYFDYMIEHQNHLDLVAPRVIRAIVAPCASQHEPTFLCVGSNDFRRVYDDVDSWFVHVCGTILCRYWQGLALKEALTAKSNFLRGITHQLRTPIHGILGSVELLAEELQARNVLNSTTASSPLLSPDIDKMDPYTYIKTIRTSARELISTVNSLIKLNQWADIAMAERATSLYRIDEIESELLRELVQVMPDDLLDRPSIIFSHCLPSNCDTLDVDIRLVIDCIQPLVINAAQNTPGGVVAVTLSISEDCQTLAVDVEDNGRGIDPDNQHRVFEAYEKVDRNTTEAGLGLTLACKAAALMQGRISLVSSAVQHGSHFRASFSEPPCACSYPLRRPLQEKFPHLPPTFHRIHCPSKITPLGKYLGRYLENNGFIESENPDGSFLVLEYTPDAVKLHSSLSLVHPQQVALCLVPDFDPFLDFDGQQFITEGNVIYVKGPFLSNKVYEALYRADKLLAEFEAAQPVTNGCKSSTGEPAEESYPTTIEPTTSTGAAEVHPPHPIPTLAPTLQADLARSLQSLNIKPTPPKPPPSITHHKKPTTLLVDDNVINLRLLEMYCTRRNIPFRTAKDGSQAVVLFTEHKKHLCLPGSAAAEPRPAPFNLVLMDLQMPVCDGIEATRQIRALEAENKWPRCVLLIVTGQDSVDDRRNAEEVGADGFLVKPVGPKVLDRWLEAYFGEGEGG</sequence>
<dbReference type="Gene3D" id="3.40.50.2300">
    <property type="match status" value="1"/>
</dbReference>
<evidence type="ECO:0000256" key="4">
    <source>
        <dbReference type="ARBA" id="ARBA00022777"/>
    </source>
</evidence>
<dbReference type="InterPro" id="IPR003661">
    <property type="entry name" value="HisK_dim/P_dom"/>
</dbReference>
<dbReference type="SMART" id="SM00387">
    <property type="entry name" value="HATPase_c"/>
    <property type="match status" value="1"/>
</dbReference>
<feature type="modified residue" description="4-aspartylphosphate" evidence="5">
    <location>
        <position position="935"/>
    </location>
</feature>
<dbReference type="Pfam" id="PF00512">
    <property type="entry name" value="HisKA"/>
    <property type="match status" value="1"/>
</dbReference>
<dbReference type="InterPro" id="IPR029016">
    <property type="entry name" value="GAF-like_dom_sf"/>
</dbReference>
<dbReference type="InterPro" id="IPR005467">
    <property type="entry name" value="His_kinase_dom"/>
</dbReference>
<comment type="catalytic activity">
    <reaction evidence="1">
        <text>ATP + protein L-histidine = ADP + protein N-phospho-L-histidine.</text>
        <dbReference type="EC" id="2.7.13.3"/>
    </reaction>
</comment>
<keyword evidence="3" id="KW-0808">Transferase</keyword>
<feature type="compositionally biased region" description="Polar residues" evidence="6">
    <location>
        <begin position="810"/>
        <end position="821"/>
    </location>
</feature>
<accession>A0A2T2P708</accession>
<dbReference type="InterPro" id="IPR036097">
    <property type="entry name" value="HisK_dim/P_sf"/>
</dbReference>
<dbReference type="EMBL" id="KZ678129">
    <property type="protein sequence ID" value="PSN73363.1"/>
    <property type="molecule type" value="Genomic_DNA"/>
</dbReference>
<dbReference type="GO" id="GO:0005886">
    <property type="term" value="C:plasma membrane"/>
    <property type="evidence" value="ECO:0007669"/>
    <property type="project" value="TreeGrafter"/>
</dbReference>
<dbReference type="OrthoDB" id="21225at2759"/>
<dbReference type="Gene3D" id="3.30.450.40">
    <property type="match status" value="1"/>
</dbReference>
<feature type="domain" description="Response regulatory" evidence="8">
    <location>
        <begin position="869"/>
        <end position="1005"/>
    </location>
</feature>
<dbReference type="InterPro" id="IPR001789">
    <property type="entry name" value="Sig_transdc_resp-reg_receiver"/>
</dbReference>
<evidence type="ECO:0000256" key="5">
    <source>
        <dbReference type="PROSITE-ProRule" id="PRU00169"/>
    </source>
</evidence>
<evidence type="ECO:0000256" key="2">
    <source>
        <dbReference type="ARBA" id="ARBA00012438"/>
    </source>
</evidence>
<proteinExistence type="predicted"/>
<evidence type="ECO:0000259" key="7">
    <source>
        <dbReference type="PROSITE" id="PS50109"/>
    </source>
</evidence>
<evidence type="ECO:0000256" key="3">
    <source>
        <dbReference type="ARBA" id="ARBA00022679"/>
    </source>
</evidence>
<feature type="domain" description="Histidine kinase" evidence="7">
    <location>
        <begin position="416"/>
        <end position="656"/>
    </location>
</feature>
<evidence type="ECO:0000313" key="10">
    <source>
        <dbReference type="Proteomes" id="UP000240883"/>
    </source>
</evidence>
<dbReference type="AlphaFoldDB" id="A0A2T2P708"/>
<reference evidence="9 10" key="1">
    <citation type="journal article" date="2018" name="Front. Microbiol.">
        <title>Genome-Wide Analysis of Corynespora cassiicola Leaf Fall Disease Putative Effectors.</title>
        <authorList>
            <person name="Lopez D."/>
            <person name="Ribeiro S."/>
            <person name="Label P."/>
            <person name="Fumanal B."/>
            <person name="Venisse J.S."/>
            <person name="Kohler A."/>
            <person name="de Oliveira R.R."/>
            <person name="Labutti K."/>
            <person name="Lipzen A."/>
            <person name="Lail K."/>
            <person name="Bauer D."/>
            <person name="Ohm R.A."/>
            <person name="Barry K.W."/>
            <person name="Spatafora J."/>
            <person name="Grigoriev I.V."/>
            <person name="Martin F.M."/>
            <person name="Pujade-Renaud V."/>
        </authorList>
    </citation>
    <scope>NUCLEOTIDE SEQUENCE [LARGE SCALE GENOMIC DNA]</scope>
    <source>
        <strain evidence="9 10">Philippines</strain>
    </source>
</reference>
<dbReference type="CDD" id="cd00082">
    <property type="entry name" value="HisKA"/>
    <property type="match status" value="1"/>
</dbReference>
<dbReference type="InterPro" id="IPR011006">
    <property type="entry name" value="CheY-like_superfamily"/>
</dbReference>
<evidence type="ECO:0000256" key="1">
    <source>
        <dbReference type="ARBA" id="ARBA00000085"/>
    </source>
</evidence>
<dbReference type="CDD" id="cd17546">
    <property type="entry name" value="REC_hyHK_CKI1_RcsC-like"/>
    <property type="match status" value="1"/>
</dbReference>
<dbReference type="GO" id="GO:0000155">
    <property type="term" value="F:phosphorelay sensor kinase activity"/>
    <property type="evidence" value="ECO:0007669"/>
    <property type="project" value="InterPro"/>
</dbReference>
<dbReference type="InterPro" id="IPR036890">
    <property type="entry name" value="HATPase_C_sf"/>
</dbReference>
<dbReference type="GO" id="GO:0009927">
    <property type="term" value="F:histidine phosphotransfer kinase activity"/>
    <property type="evidence" value="ECO:0007669"/>
    <property type="project" value="TreeGrafter"/>
</dbReference>
<organism evidence="9 10">
    <name type="scientific">Corynespora cassiicola Philippines</name>
    <dbReference type="NCBI Taxonomy" id="1448308"/>
    <lineage>
        <taxon>Eukaryota</taxon>
        <taxon>Fungi</taxon>
        <taxon>Dikarya</taxon>
        <taxon>Ascomycota</taxon>
        <taxon>Pezizomycotina</taxon>
        <taxon>Dothideomycetes</taxon>
        <taxon>Pleosporomycetidae</taxon>
        <taxon>Pleosporales</taxon>
        <taxon>Corynesporascaceae</taxon>
        <taxon>Corynespora</taxon>
    </lineage>
</organism>
<dbReference type="Gene3D" id="1.10.287.130">
    <property type="match status" value="1"/>
</dbReference>
<dbReference type="SUPFAM" id="SSF55874">
    <property type="entry name" value="ATPase domain of HSP90 chaperone/DNA topoisomerase II/histidine kinase"/>
    <property type="match status" value="1"/>
</dbReference>
<dbReference type="Pfam" id="PF02518">
    <property type="entry name" value="HATPase_c"/>
    <property type="match status" value="1"/>
</dbReference>
<dbReference type="SMART" id="SM00448">
    <property type="entry name" value="REC"/>
    <property type="match status" value="1"/>
</dbReference>
<keyword evidence="5" id="KW-0597">Phosphoprotein</keyword>
<feature type="region of interest" description="Disordered" evidence="6">
    <location>
        <begin position="797"/>
        <end position="834"/>
    </location>
</feature>
<dbReference type="Pfam" id="PF00072">
    <property type="entry name" value="Response_reg"/>
    <property type="match status" value="1"/>
</dbReference>
<dbReference type="InterPro" id="IPR003594">
    <property type="entry name" value="HATPase_dom"/>
</dbReference>